<proteinExistence type="predicted"/>
<dbReference type="EMBL" id="CP036525">
    <property type="protein sequence ID" value="QDT05704.1"/>
    <property type="molecule type" value="Genomic_DNA"/>
</dbReference>
<feature type="transmembrane region" description="Helical" evidence="9">
    <location>
        <begin position="387"/>
        <end position="406"/>
    </location>
</feature>
<keyword evidence="8 9" id="KW-0472">Membrane</keyword>
<keyword evidence="2" id="KW-0813">Transport</keyword>
<dbReference type="GO" id="GO:0005524">
    <property type="term" value="F:ATP binding"/>
    <property type="evidence" value="ECO:0007669"/>
    <property type="project" value="UniProtKB-KW"/>
</dbReference>
<dbReference type="PROSITE" id="PS00211">
    <property type="entry name" value="ABC_TRANSPORTER_1"/>
    <property type="match status" value="1"/>
</dbReference>
<feature type="transmembrane region" description="Helical" evidence="9">
    <location>
        <begin position="47"/>
        <end position="67"/>
    </location>
</feature>
<evidence type="ECO:0000259" key="11">
    <source>
        <dbReference type="PROSITE" id="PS50929"/>
    </source>
</evidence>
<evidence type="ECO:0000256" key="2">
    <source>
        <dbReference type="ARBA" id="ARBA00022448"/>
    </source>
</evidence>
<dbReference type="InterPro" id="IPR003593">
    <property type="entry name" value="AAA+_ATPase"/>
</dbReference>
<organism evidence="12 13">
    <name type="scientific">Rubripirellula lacrimiformis</name>
    <dbReference type="NCBI Taxonomy" id="1930273"/>
    <lineage>
        <taxon>Bacteria</taxon>
        <taxon>Pseudomonadati</taxon>
        <taxon>Planctomycetota</taxon>
        <taxon>Planctomycetia</taxon>
        <taxon>Pirellulales</taxon>
        <taxon>Pirellulaceae</taxon>
        <taxon>Rubripirellula</taxon>
    </lineage>
</organism>
<evidence type="ECO:0000313" key="12">
    <source>
        <dbReference type="EMBL" id="QDT05704.1"/>
    </source>
</evidence>
<dbReference type="Proteomes" id="UP000318538">
    <property type="component" value="Chromosome"/>
</dbReference>
<dbReference type="EC" id="3.6.3.-" evidence="12"/>
<evidence type="ECO:0000256" key="4">
    <source>
        <dbReference type="ARBA" id="ARBA00022692"/>
    </source>
</evidence>
<dbReference type="Pfam" id="PF00664">
    <property type="entry name" value="ABC_membrane"/>
    <property type="match status" value="1"/>
</dbReference>
<keyword evidence="13" id="KW-1185">Reference proteome</keyword>
<protein>
    <submittedName>
        <fullName evidence="12">Lipid A export ATP-binding/permease protein MsbA</fullName>
        <ecNumber evidence="12">3.6.3.-</ecNumber>
    </submittedName>
</protein>
<name>A0A517NEZ7_9BACT</name>
<feature type="transmembrane region" description="Helical" evidence="9">
    <location>
        <begin position="220"/>
        <end position="241"/>
    </location>
</feature>
<dbReference type="SUPFAM" id="SSF52540">
    <property type="entry name" value="P-loop containing nucleoside triphosphate hydrolases"/>
    <property type="match status" value="1"/>
</dbReference>
<dbReference type="SUPFAM" id="SSF90123">
    <property type="entry name" value="ABC transporter transmembrane region"/>
    <property type="match status" value="1"/>
</dbReference>
<dbReference type="Pfam" id="PF00005">
    <property type="entry name" value="ABC_tran"/>
    <property type="match status" value="1"/>
</dbReference>
<keyword evidence="12" id="KW-0378">Hydrolase</keyword>
<gene>
    <name evidence="12" type="primary">msbA</name>
    <name evidence="12" type="ORF">K227x_41070</name>
</gene>
<keyword evidence="4 9" id="KW-0812">Transmembrane</keyword>
<dbReference type="GO" id="GO:0034040">
    <property type="term" value="F:ATPase-coupled lipid transmembrane transporter activity"/>
    <property type="evidence" value="ECO:0007669"/>
    <property type="project" value="TreeGrafter"/>
</dbReference>
<feature type="transmembrane region" description="Helical" evidence="9">
    <location>
        <begin position="350"/>
        <end position="371"/>
    </location>
</feature>
<dbReference type="Gene3D" id="1.20.1560.10">
    <property type="entry name" value="ABC transporter type 1, transmembrane domain"/>
    <property type="match status" value="1"/>
</dbReference>
<evidence type="ECO:0000256" key="3">
    <source>
        <dbReference type="ARBA" id="ARBA00022475"/>
    </source>
</evidence>
<evidence type="ECO:0000256" key="8">
    <source>
        <dbReference type="ARBA" id="ARBA00023136"/>
    </source>
</evidence>
<dbReference type="GO" id="GO:0016887">
    <property type="term" value="F:ATP hydrolysis activity"/>
    <property type="evidence" value="ECO:0007669"/>
    <property type="project" value="InterPro"/>
</dbReference>
<dbReference type="SMART" id="SM00382">
    <property type="entry name" value="AAA"/>
    <property type="match status" value="1"/>
</dbReference>
<dbReference type="InterPro" id="IPR039421">
    <property type="entry name" value="Type_1_exporter"/>
</dbReference>
<dbReference type="InterPro" id="IPR017871">
    <property type="entry name" value="ABC_transporter-like_CS"/>
</dbReference>
<evidence type="ECO:0000256" key="9">
    <source>
        <dbReference type="SAM" id="Phobius"/>
    </source>
</evidence>
<dbReference type="InterPro" id="IPR027417">
    <property type="entry name" value="P-loop_NTPase"/>
</dbReference>
<dbReference type="GO" id="GO:0140359">
    <property type="term" value="F:ABC-type transporter activity"/>
    <property type="evidence" value="ECO:0007669"/>
    <property type="project" value="InterPro"/>
</dbReference>
<keyword evidence="6 12" id="KW-0067">ATP-binding</keyword>
<evidence type="ECO:0000256" key="7">
    <source>
        <dbReference type="ARBA" id="ARBA00022989"/>
    </source>
</evidence>
<dbReference type="Gene3D" id="3.40.50.300">
    <property type="entry name" value="P-loop containing nucleotide triphosphate hydrolases"/>
    <property type="match status" value="1"/>
</dbReference>
<evidence type="ECO:0000256" key="1">
    <source>
        <dbReference type="ARBA" id="ARBA00004651"/>
    </source>
</evidence>
<accession>A0A517NEZ7</accession>
<feature type="transmembrane region" description="Helical" evidence="9">
    <location>
        <begin position="157"/>
        <end position="177"/>
    </location>
</feature>
<sequence>MAAFFVYFHRRIVGVGNRASARQHLLNDPGSIFNSMKNFRRAIRDSWHFWPSILLATVCSLGVAALWGGNIGALWPVIELTLQGESSQTWLGGEVDEAKASIQEYQAKLVPLQSAETPAELEQRSEIEDDLASARRSLAWKQWFLAGAENYLPTDPFMTVCCIMGVLVVSTMLKHALMLSNDLLIARVSTSIVRSLRMRVFQRGLHLDRRTYDNYGTSGLLANITLTSDALSIGLMNFFGAAVREPLRIVSCLIGAAFVCWRLLFLSLVMAPLLVFFVSYFNRKLRAAGATLLAKNAGFHEVILEALNNLFTVQAYTMEEAEEKSFQGVTKEMQDFSMAMTFYNSMSKPFTELIGVGMIAITVCAGSYLIVNQETHIMGVRICDEPMTISLLLIFFGLLVGASDPLRKLSGVFTSIHLGGVAANGIYGLLDHPDFVAETDSPKSPAAPHSRLTFRDVSFHYTPDQPVLKSLNLTIDRGSTVAIIGPNGSGKSTLLHLLGRYHDPVSGDVMMDDVNYRDMSLREIRQRIAVVSQNTELFNRSVMDNIRYGSPDATDAEVVAAAKQAHADEFITSALEHGYETIVGQSGQRLSGGQRQRIALARAILRDPEILVLDESTSQIDMSSELQIRATLESMKGRFTILIVTHREALLAIADATYEMRVGELIEIPKPQRASAA</sequence>
<keyword evidence="7 9" id="KW-1133">Transmembrane helix</keyword>
<dbReference type="PANTHER" id="PTHR24221">
    <property type="entry name" value="ATP-BINDING CASSETTE SUB-FAMILY B"/>
    <property type="match status" value="1"/>
</dbReference>
<dbReference type="PROSITE" id="PS50929">
    <property type="entry name" value="ABC_TM1F"/>
    <property type="match status" value="1"/>
</dbReference>
<dbReference type="AlphaFoldDB" id="A0A517NEZ7"/>
<dbReference type="InterPro" id="IPR011527">
    <property type="entry name" value="ABC1_TM_dom"/>
</dbReference>
<feature type="transmembrane region" description="Helical" evidence="9">
    <location>
        <begin position="253"/>
        <end position="278"/>
    </location>
</feature>
<keyword evidence="3" id="KW-1003">Cell membrane</keyword>
<evidence type="ECO:0000313" key="13">
    <source>
        <dbReference type="Proteomes" id="UP000318538"/>
    </source>
</evidence>
<dbReference type="FunFam" id="3.40.50.300:FF:000299">
    <property type="entry name" value="ABC transporter ATP-binding protein/permease"/>
    <property type="match status" value="1"/>
</dbReference>
<comment type="subcellular location">
    <subcellularLocation>
        <location evidence="1">Cell membrane</location>
        <topology evidence="1">Multi-pass membrane protein</topology>
    </subcellularLocation>
</comment>
<evidence type="ECO:0000256" key="5">
    <source>
        <dbReference type="ARBA" id="ARBA00022741"/>
    </source>
</evidence>
<dbReference type="KEGG" id="rlc:K227x_41070"/>
<dbReference type="PROSITE" id="PS50893">
    <property type="entry name" value="ABC_TRANSPORTER_2"/>
    <property type="match status" value="1"/>
</dbReference>
<dbReference type="RefSeq" id="WP_218933373.1">
    <property type="nucleotide sequence ID" value="NZ_CP036525.1"/>
</dbReference>
<reference evidence="12 13" key="1">
    <citation type="submission" date="2019-02" db="EMBL/GenBank/DDBJ databases">
        <title>Deep-cultivation of Planctomycetes and their phenomic and genomic characterization uncovers novel biology.</title>
        <authorList>
            <person name="Wiegand S."/>
            <person name="Jogler M."/>
            <person name="Boedeker C."/>
            <person name="Pinto D."/>
            <person name="Vollmers J."/>
            <person name="Rivas-Marin E."/>
            <person name="Kohn T."/>
            <person name="Peeters S.H."/>
            <person name="Heuer A."/>
            <person name="Rast P."/>
            <person name="Oberbeckmann S."/>
            <person name="Bunk B."/>
            <person name="Jeske O."/>
            <person name="Meyerdierks A."/>
            <person name="Storesund J.E."/>
            <person name="Kallscheuer N."/>
            <person name="Luecker S."/>
            <person name="Lage O.M."/>
            <person name="Pohl T."/>
            <person name="Merkel B.J."/>
            <person name="Hornburger P."/>
            <person name="Mueller R.-W."/>
            <person name="Bruemmer F."/>
            <person name="Labrenz M."/>
            <person name="Spormann A.M."/>
            <person name="Op den Camp H."/>
            <person name="Overmann J."/>
            <person name="Amann R."/>
            <person name="Jetten M.S.M."/>
            <person name="Mascher T."/>
            <person name="Medema M.H."/>
            <person name="Devos D.P."/>
            <person name="Kaster A.-K."/>
            <person name="Ovreas L."/>
            <person name="Rohde M."/>
            <person name="Galperin M.Y."/>
            <person name="Jogler C."/>
        </authorList>
    </citation>
    <scope>NUCLEOTIDE SEQUENCE [LARGE SCALE GENOMIC DNA]</scope>
    <source>
        <strain evidence="12 13">K22_7</strain>
    </source>
</reference>
<feature type="domain" description="ABC transmembrane type-1" evidence="11">
    <location>
        <begin position="142"/>
        <end position="418"/>
    </location>
</feature>
<evidence type="ECO:0000256" key="6">
    <source>
        <dbReference type="ARBA" id="ARBA00022840"/>
    </source>
</evidence>
<dbReference type="InterPro" id="IPR036640">
    <property type="entry name" value="ABC1_TM_sf"/>
</dbReference>
<evidence type="ECO:0000259" key="10">
    <source>
        <dbReference type="PROSITE" id="PS50893"/>
    </source>
</evidence>
<dbReference type="PANTHER" id="PTHR24221:SF654">
    <property type="entry name" value="ATP-BINDING CASSETTE SUB-FAMILY B MEMBER 6"/>
    <property type="match status" value="1"/>
</dbReference>
<dbReference type="InterPro" id="IPR003439">
    <property type="entry name" value="ABC_transporter-like_ATP-bd"/>
</dbReference>
<feature type="domain" description="ABC transporter" evidence="10">
    <location>
        <begin position="452"/>
        <end position="677"/>
    </location>
</feature>
<dbReference type="GO" id="GO:0005886">
    <property type="term" value="C:plasma membrane"/>
    <property type="evidence" value="ECO:0007669"/>
    <property type="project" value="UniProtKB-SubCell"/>
</dbReference>
<keyword evidence="5" id="KW-0547">Nucleotide-binding</keyword>